<organism evidence="3 4">
    <name type="scientific">Thermacetogenium phaeum (strain ATCC BAA-254 / DSM 26808 / PB)</name>
    <dbReference type="NCBI Taxonomy" id="1089553"/>
    <lineage>
        <taxon>Bacteria</taxon>
        <taxon>Bacillati</taxon>
        <taxon>Bacillota</taxon>
        <taxon>Clostridia</taxon>
        <taxon>Thermoanaerobacterales</taxon>
        <taxon>Thermoanaerobacteraceae</taxon>
        <taxon>Thermacetogenium</taxon>
    </lineage>
</organism>
<feature type="transmembrane region" description="Helical" evidence="1">
    <location>
        <begin position="21"/>
        <end position="41"/>
    </location>
</feature>
<dbReference type="OrthoDB" id="9782250at2"/>
<accession>K4LGE3</accession>
<dbReference type="Proteomes" id="UP000000467">
    <property type="component" value="Chromosome"/>
</dbReference>
<dbReference type="GO" id="GO:0080120">
    <property type="term" value="P:CAAX-box protein maturation"/>
    <property type="evidence" value="ECO:0007669"/>
    <property type="project" value="UniProtKB-ARBA"/>
</dbReference>
<feature type="domain" description="CAAX prenyl protease 2/Lysostaphin resistance protein A-like" evidence="2">
    <location>
        <begin position="149"/>
        <end position="237"/>
    </location>
</feature>
<dbReference type="RefSeq" id="WP_015050033.1">
    <property type="nucleotide sequence ID" value="NC_018870.1"/>
</dbReference>
<keyword evidence="1" id="KW-0812">Transmembrane</keyword>
<keyword evidence="1" id="KW-1133">Transmembrane helix</keyword>
<evidence type="ECO:0000256" key="1">
    <source>
        <dbReference type="SAM" id="Phobius"/>
    </source>
</evidence>
<dbReference type="PANTHER" id="PTHR43592:SF15">
    <property type="entry name" value="CAAX AMINO TERMINAL PROTEASE FAMILY PROTEIN"/>
    <property type="match status" value="1"/>
</dbReference>
<dbReference type="EMBL" id="CP003732">
    <property type="protein sequence ID" value="AFV11152.1"/>
    <property type="molecule type" value="Genomic_DNA"/>
</dbReference>
<dbReference type="KEGG" id="tpz:Tph_c09220"/>
<dbReference type="PANTHER" id="PTHR43592">
    <property type="entry name" value="CAAX AMINO TERMINAL PROTEASE"/>
    <property type="match status" value="1"/>
</dbReference>
<sequence length="249" mass="27645">MLMDKQLKENAFYPYHRPPWGLTEVIVVIVLVYLCGIGFGFCSTRWLDRVAFFLGLDTRATFLLMAGFLQAVLLGGFVLAVVRLRKASPAALGLRGFFWHDVFIYGVMGGVGVFFLVSLLMVLIISFLPHTPPPQPIAELIANTRSWREVLLPLLLVGVFAPLSEELFFRGFVYPVLRNRTGVAGGIILTACFFGGLHFDPIRFLPLSLGGAFLTLLCEKTGSLYPSLFAHSIWNILMTAIAFLLNQTL</sequence>
<keyword evidence="4" id="KW-1185">Reference proteome</keyword>
<reference evidence="3 4" key="1">
    <citation type="journal article" date="2012" name="BMC Genomics">
        <title>Genome-guided analysis of physiological and morphological traits of the fermentative acetate oxidizer Thermacetogenium phaeum.</title>
        <authorList>
            <person name="Oehler D."/>
            <person name="Poehlein A."/>
            <person name="Leimbach A."/>
            <person name="Muller N."/>
            <person name="Daniel R."/>
            <person name="Gottschalk G."/>
            <person name="Schink B."/>
        </authorList>
    </citation>
    <scope>NUCLEOTIDE SEQUENCE [LARGE SCALE GENOMIC DNA]</scope>
    <source>
        <strain evidence="4">ATCC BAA-254 / DSM 26808 / PB</strain>
    </source>
</reference>
<dbReference type="eggNOG" id="COG1266">
    <property type="taxonomic scope" value="Bacteria"/>
</dbReference>
<dbReference type="GO" id="GO:0004175">
    <property type="term" value="F:endopeptidase activity"/>
    <property type="evidence" value="ECO:0007669"/>
    <property type="project" value="UniProtKB-ARBA"/>
</dbReference>
<feature type="transmembrane region" description="Helical" evidence="1">
    <location>
        <begin position="181"/>
        <end position="199"/>
    </location>
</feature>
<evidence type="ECO:0000313" key="3">
    <source>
        <dbReference type="EMBL" id="AFV11152.1"/>
    </source>
</evidence>
<dbReference type="HOGENOM" id="CLU_098598_0_0_9"/>
<feature type="transmembrane region" description="Helical" evidence="1">
    <location>
        <begin position="224"/>
        <end position="245"/>
    </location>
</feature>
<name>K4LGE3_THEPS</name>
<feature type="transmembrane region" description="Helical" evidence="1">
    <location>
        <begin position="102"/>
        <end position="130"/>
    </location>
</feature>
<feature type="transmembrane region" description="Helical" evidence="1">
    <location>
        <begin position="150"/>
        <end position="169"/>
    </location>
</feature>
<keyword evidence="1" id="KW-0472">Membrane</keyword>
<dbReference type="Pfam" id="PF02517">
    <property type="entry name" value="Rce1-like"/>
    <property type="match status" value="1"/>
</dbReference>
<gene>
    <name evidence="3" type="ordered locus">Tph_c09220</name>
</gene>
<feature type="transmembrane region" description="Helical" evidence="1">
    <location>
        <begin position="61"/>
        <end position="82"/>
    </location>
</feature>
<evidence type="ECO:0000259" key="2">
    <source>
        <dbReference type="Pfam" id="PF02517"/>
    </source>
</evidence>
<dbReference type="AlphaFoldDB" id="K4LGE3"/>
<evidence type="ECO:0000313" key="4">
    <source>
        <dbReference type="Proteomes" id="UP000000467"/>
    </source>
</evidence>
<protein>
    <submittedName>
        <fullName evidence="3">Abortive infection protein</fullName>
    </submittedName>
</protein>
<dbReference type="STRING" id="1089553.Tph_c09220"/>
<dbReference type="InterPro" id="IPR003675">
    <property type="entry name" value="Rce1/LyrA-like_dom"/>
</dbReference>
<proteinExistence type="predicted"/>